<comment type="caution">
    <text evidence="1">The sequence shown here is derived from an EMBL/GenBank/DDBJ whole genome shotgun (WGS) entry which is preliminary data.</text>
</comment>
<evidence type="ECO:0000313" key="2">
    <source>
        <dbReference type="Proteomes" id="UP001060215"/>
    </source>
</evidence>
<reference evidence="1 2" key="1">
    <citation type="journal article" date="2022" name="Plant J.">
        <title>Chromosome-level genome of Camellia lanceoleosa provides a valuable resource for understanding genome evolution and self-incompatibility.</title>
        <authorList>
            <person name="Gong W."/>
            <person name="Xiao S."/>
            <person name="Wang L."/>
            <person name="Liao Z."/>
            <person name="Chang Y."/>
            <person name="Mo W."/>
            <person name="Hu G."/>
            <person name="Li W."/>
            <person name="Zhao G."/>
            <person name="Zhu H."/>
            <person name="Hu X."/>
            <person name="Ji K."/>
            <person name="Xiang X."/>
            <person name="Song Q."/>
            <person name="Yuan D."/>
            <person name="Jin S."/>
            <person name="Zhang L."/>
        </authorList>
    </citation>
    <scope>NUCLEOTIDE SEQUENCE [LARGE SCALE GENOMIC DNA]</scope>
    <source>
        <strain evidence="1">SQ_2022a</strain>
    </source>
</reference>
<dbReference type="EMBL" id="CM045772">
    <property type="protein sequence ID" value="KAI7985782.1"/>
    <property type="molecule type" value="Genomic_DNA"/>
</dbReference>
<name>A0ACC0FAR1_9ERIC</name>
<dbReference type="Proteomes" id="UP001060215">
    <property type="component" value="Chromosome 15"/>
</dbReference>
<protein>
    <submittedName>
        <fullName evidence="1">ABC transporter G family member 42</fullName>
    </submittedName>
</protein>
<gene>
    <name evidence="1" type="ORF">LOK49_LG14G01964</name>
</gene>
<keyword evidence="2" id="KW-1185">Reference proteome</keyword>
<accession>A0ACC0FAR1</accession>
<evidence type="ECO:0000313" key="1">
    <source>
        <dbReference type="EMBL" id="KAI7985782.1"/>
    </source>
</evidence>
<sequence length="801" mass="90312">MKMEVDKMQGSGRRPSHSRSRSVSRSLSKTAWNIEDVFGSANQTRRASSRADQDEEALRWAPLEKLPTYARLRTSIIQYIAESVGEEHGSDKVVHKEVDVRKLDVNDRQQFIDRLFRVAEEDNERFFIKFRNRIEKVGINLPTVEVRFEHLTIQADCYIGNGALPTLANTAPNMAESALSCVGIQLAEATKLTILKDASGMIKPSRMTLLLGPPSSGKTTLLLALAAKLDPSLKVKGEVTYNGHKLKEFVPQKTSAYISQNDVHVGEITVKKTLDFSARCQGVGTRYDLLARREKAAEVESSLITDYTHRGYTIVRDEMMRGISGGLKKRVTTGEMIVGPTKTLFMDEISTGLDSSTTFQIVKYLQQIVHLTEATVLMSLLQPAPETFDLFDDIILSSAGQIVYQGPRENVIEFLESCGFKCPERKGTADFLQVVTLRKDQEQYWINKTRPYTFISVTEFANRFKRFHVGLRLANELSVPYNKAQTHQAALVYKKYTVPKRELLKASFDKEWLLIKRNSFFYVFKTVQIIIVAIIASTVFLRAKMHTRNEEDGAVYVGALLFTMIINMFNGFAEISLTIQRLPVFYKQRDLLFHPPWAFTLPTFLLRVPISVVESIVWTVLSYYTIGFASEASRFFKQLLVVFLIQQMAAGIFSLIVGACRTMIIANTGGALTLLLVFLLGGFVLPKHQIPSWWSWGYWVSPLTYGFNSLAVNEMFAPRWMNKLVFVDEVMDLVELDNLKDAIVGLPGVTGLSTEQRKRLTIAVELVANPSIIFMDEPTSSLDARAAAIVMRTMRNTLDIG</sequence>
<organism evidence="1 2">
    <name type="scientific">Camellia lanceoleosa</name>
    <dbReference type="NCBI Taxonomy" id="1840588"/>
    <lineage>
        <taxon>Eukaryota</taxon>
        <taxon>Viridiplantae</taxon>
        <taxon>Streptophyta</taxon>
        <taxon>Embryophyta</taxon>
        <taxon>Tracheophyta</taxon>
        <taxon>Spermatophyta</taxon>
        <taxon>Magnoliopsida</taxon>
        <taxon>eudicotyledons</taxon>
        <taxon>Gunneridae</taxon>
        <taxon>Pentapetalae</taxon>
        <taxon>asterids</taxon>
        <taxon>Ericales</taxon>
        <taxon>Theaceae</taxon>
        <taxon>Camellia</taxon>
    </lineage>
</organism>
<proteinExistence type="predicted"/>